<dbReference type="STRING" id="64971.SAMN05421831_101181"/>
<gene>
    <name evidence="2" type="ORF">SAMN05421831_101181</name>
</gene>
<name>A0A1H6QA72_9GAMM</name>
<organism evidence="2 3">
    <name type="scientific">Allopseudospirillum japonicum</name>
    <dbReference type="NCBI Taxonomy" id="64971"/>
    <lineage>
        <taxon>Bacteria</taxon>
        <taxon>Pseudomonadati</taxon>
        <taxon>Pseudomonadota</taxon>
        <taxon>Gammaproteobacteria</taxon>
        <taxon>Oceanospirillales</taxon>
        <taxon>Oceanospirillaceae</taxon>
        <taxon>Allopseudospirillum</taxon>
    </lineage>
</organism>
<dbReference type="Proteomes" id="UP000242999">
    <property type="component" value="Unassembled WGS sequence"/>
</dbReference>
<evidence type="ECO:0000313" key="2">
    <source>
        <dbReference type="EMBL" id="SEI38746.1"/>
    </source>
</evidence>
<accession>A0A1H6QA72</accession>
<evidence type="ECO:0000313" key="3">
    <source>
        <dbReference type="Proteomes" id="UP000242999"/>
    </source>
</evidence>
<dbReference type="AlphaFoldDB" id="A0A1H6QA72"/>
<feature type="transmembrane region" description="Helical" evidence="1">
    <location>
        <begin position="84"/>
        <end position="104"/>
    </location>
</feature>
<keyword evidence="1" id="KW-0472">Membrane</keyword>
<evidence type="ECO:0000256" key="1">
    <source>
        <dbReference type="SAM" id="Phobius"/>
    </source>
</evidence>
<sequence>MLILHRFAVVLASLCIGGFFLASMLVALFASPASFIVLKSWIVWPGLGILIPAMAATGISGILLARKNPQHPLVQKKQKTMKLLVINGLCILTPCALFLDAWAAEGSLHTSFYLVQGVEFLAGGMNFLLILINIRRGFDLRTSSL</sequence>
<reference evidence="3" key="1">
    <citation type="submission" date="2016-10" db="EMBL/GenBank/DDBJ databases">
        <authorList>
            <person name="Varghese N."/>
            <person name="Submissions S."/>
        </authorList>
    </citation>
    <scope>NUCLEOTIDE SEQUENCE [LARGE SCALE GENOMIC DNA]</scope>
    <source>
        <strain evidence="3">DSM 7165</strain>
    </source>
</reference>
<dbReference type="EMBL" id="FNYH01000001">
    <property type="protein sequence ID" value="SEI38746.1"/>
    <property type="molecule type" value="Genomic_DNA"/>
</dbReference>
<keyword evidence="1" id="KW-0812">Transmembrane</keyword>
<feature type="transmembrane region" description="Helical" evidence="1">
    <location>
        <begin position="42"/>
        <end position="64"/>
    </location>
</feature>
<keyword evidence="1" id="KW-1133">Transmembrane helix</keyword>
<proteinExistence type="predicted"/>
<feature type="transmembrane region" description="Helical" evidence="1">
    <location>
        <begin position="110"/>
        <end position="132"/>
    </location>
</feature>
<feature type="transmembrane region" description="Helical" evidence="1">
    <location>
        <begin position="7"/>
        <end position="30"/>
    </location>
</feature>
<protein>
    <submittedName>
        <fullName evidence="2">Uncharacterized protein</fullName>
    </submittedName>
</protein>
<keyword evidence="3" id="KW-1185">Reference proteome</keyword>